<feature type="transmembrane region" description="Helical" evidence="6">
    <location>
        <begin position="12"/>
        <end position="37"/>
    </location>
</feature>
<dbReference type="EMBL" id="PCGW01000001">
    <property type="protein sequence ID" value="PHO21606.1"/>
    <property type="molecule type" value="Genomic_DNA"/>
</dbReference>
<organism evidence="9 12">
    <name type="scientific">Aggregatibacter actinomycetemcomitans</name>
    <name type="common">Actinobacillus actinomycetemcomitans</name>
    <name type="synonym">Haemophilus actinomycetemcomitans</name>
    <dbReference type="NCBI Taxonomy" id="714"/>
    <lineage>
        <taxon>Bacteria</taxon>
        <taxon>Pseudomonadati</taxon>
        <taxon>Pseudomonadota</taxon>
        <taxon>Gammaproteobacteria</taxon>
        <taxon>Pasteurellales</taxon>
        <taxon>Pasteurellaceae</taxon>
        <taxon>Aggregatibacter</taxon>
    </lineage>
</organism>
<evidence type="ECO:0000256" key="5">
    <source>
        <dbReference type="ARBA" id="ARBA00023136"/>
    </source>
</evidence>
<keyword evidence="3 6" id="KW-0812">Transmembrane</keyword>
<sequence length="241" mass="26810">MFEWLLSPEALIALFTLTALEIVLGIDNIVLISVLVSKLPPKQRQPGRIIGLTLAMGTRILLLLTLSWMIHLTEPLFELFGKGFSGRDLILFFGGLFLIIKSTNEIREAMTPRTEEEHHQISKKVSFLGVLIEIALLDIVFSLDSVITAVGIVNQIEIMVTAIVIAVGMMMFAAKPIGDFVENHPTFKILALAFLILIGVTLIIESFSIHVPKAYIYFAMGFSVFVEILNTQMRKRLGAKI</sequence>
<proteinExistence type="inferred from homology"/>
<keyword evidence="5 6" id="KW-0472">Membrane</keyword>
<reference evidence="7 10" key="1">
    <citation type="submission" date="2015-10" db="EMBL/GenBank/DDBJ databases">
        <title>Tn-seq of a polymicrobial infection.</title>
        <authorList>
            <person name="Stacy A."/>
            <person name="Rumbaugh K.P."/>
            <person name="Whiteley M."/>
        </authorList>
    </citation>
    <scope>NUCLEOTIDE SEQUENCE [LARGE SCALE GENOMIC DNA]</scope>
    <source>
        <strain evidence="7 10">624</strain>
    </source>
</reference>
<evidence type="ECO:0000256" key="6">
    <source>
        <dbReference type="SAM" id="Phobius"/>
    </source>
</evidence>
<evidence type="ECO:0000313" key="8">
    <source>
        <dbReference type="EMBL" id="PHO21606.1"/>
    </source>
</evidence>
<dbReference type="KEGG" id="aact:ACT75_02830"/>
<evidence type="ECO:0000256" key="4">
    <source>
        <dbReference type="ARBA" id="ARBA00022989"/>
    </source>
</evidence>
<gene>
    <name evidence="7" type="ORF">ACT75_02830</name>
    <name evidence="8" type="ORF">CQR80_00465</name>
    <name evidence="9" type="ORF">FXB79_01275</name>
</gene>
<evidence type="ECO:0000313" key="12">
    <source>
        <dbReference type="Proteomes" id="UP000323012"/>
    </source>
</evidence>
<feature type="transmembrane region" description="Helical" evidence="6">
    <location>
        <begin position="89"/>
        <end position="106"/>
    </location>
</feature>
<evidence type="ECO:0000256" key="2">
    <source>
        <dbReference type="ARBA" id="ARBA00007511"/>
    </source>
</evidence>
<protein>
    <submittedName>
        <fullName evidence="9">TerC family protein</fullName>
    </submittedName>
</protein>
<evidence type="ECO:0000313" key="7">
    <source>
        <dbReference type="EMBL" id="AMQ93526.1"/>
    </source>
</evidence>
<evidence type="ECO:0000313" key="10">
    <source>
        <dbReference type="Proteomes" id="UP000072236"/>
    </source>
</evidence>
<feature type="transmembrane region" description="Helical" evidence="6">
    <location>
        <begin position="214"/>
        <end position="231"/>
    </location>
</feature>
<accession>A0A142FYP6</accession>
<comment type="subcellular location">
    <subcellularLocation>
        <location evidence="1">Membrane</location>
        <topology evidence="1">Multi-pass membrane protein</topology>
    </subcellularLocation>
</comment>
<keyword evidence="11" id="KW-1185">Reference proteome</keyword>
<feature type="transmembrane region" description="Helical" evidence="6">
    <location>
        <begin position="49"/>
        <end position="69"/>
    </location>
</feature>
<dbReference type="Proteomes" id="UP000072236">
    <property type="component" value="Chromosome"/>
</dbReference>
<name>A0A142FYP6_AGGAC</name>
<dbReference type="InterPro" id="IPR005496">
    <property type="entry name" value="Integral_membrane_TerC"/>
</dbReference>
<evidence type="ECO:0000256" key="1">
    <source>
        <dbReference type="ARBA" id="ARBA00004141"/>
    </source>
</evidence>
<dbReference type="OrthoDB" id="9805314at2"/>
<dbReference type="PANTHER" id="PTHR30238">
    <property type="entry name" value="MEMBRANE BOUND PREDICTED REDOX MODULATOR"/>
    <property type="match status" value="1"/>
</dbReference>
<dbReference type="EMBL" id="VSED01000002">
    <property type="protein sequence ID" value="TYA39862.1"/>
    <property type="molecule type" value="Genomic_DNA"/>
</dbReference>
<feature type="transmembrane region" description="Helical" evidence="6">
    <location>
        <begin position="158"/>
        <end position="177"/>
    </location>
</feature>
<dbReference type="OMA" id="IEIMFLD"/>
<dbReference type="PANTHER" id="PTHR30238:SF4">
    <property type="entry name" value="SLL1022 PROTEIN"/>
    <property type="match status" value="1"/>
</dbReference>
<comment type="similarity">
    <text evidence="2">Belongs to the TerC family.</text>
</comment>
<feature type="transmembrane region" description="Helical" evidence="6">
    <location>
        <begin position="189"/>
        <end position="208"/>
    </location>
</feature>
<dbReference type="Proteomes" id="UP000323012">
    <property type="component" value="Unassembled WGS sequence"/>
</dbReference>
<keyword evidence="4 6" id="KW-1133">Transmembrane helix</keyword>
<dbReference type="EMBL" id="CP012959">
    <property type="protein sequence ID" value="AMQ93526.1"/>
    <property type="molecule type" value="Genomic_DNA"/>
</dbReference>
<evidence type="ECO:0000256" key="3">
    <source>
        <dbReference type="ARBA" id="ARBA00022692"/>
    </source>
</evidence>
<evidence type="ECO:0000313" key="11">
    <source>
        <dbReference type="Proteomes" id="UP000226080"/>
    </source>
</evidence>
<reference evidence="9 12" key="3">
    <citation type="submission" date="2019-08" db="EMBL/GenBank/DDBJ databases">
        <title>Whole genome sequencing of Aggregatibacter actinomycetemcomitans cultured from blood stream infections in Denmark reveals a novel phylogenetic lineage expressing serotype a membrane O polysaccharide.</title>
        <authorList>
            <person name="Nedergaard S."/>
            <person name="Kobel C.M."/>
            <person name="Nielsen M.B."/>
            <person name="Moeller R.T."/>
            <person name="Jensen A.B."/>
            <person name="Noerskov-Lauritsen N."/>
        </authorList>
    </citation>
    <scope>NUCLEOTIDE SEQUENCE [LARGE SCALE GENOMIC DNA]</scope>
    <source>
        <strain evidence="9 12">PN_563</strain>
    </source>
</reference>
<feature type="transmembrane region" description="Helical" evidence="6">
    <location>
        <begin position="127"/>
        <end position="152"/>
    </location>
</feature>
<dbReference type="Pfam" id="PF03741">
    <property type="entry name" value="TerC"/>
    <property type="match status" value="1"/>
</dbReference>
<reference evidence="8 11" key="2">
    <citation type="submission" date="2017-10" db="EMBL/GenBank/DDBJ databases">
        <title>Draft genome sequences of Aggregatibacter actinomycetemcomitans strains 310a and 310b.</title>
        <authorList>
            <person name="May A.C."/>
            <person name="Ohta H."/>
            <person name="Maeda H."/>
            <person name="Kokeguchi S."/>
            <person name="Cugini C."/>
        </authorList>
    </citation>
    <scope>NUCLEOTIDE SEQUENCE [LARGE SCALE GENOMIC DNA]</scope>
    <source>
        <strain evidence="8 11">310b</strain>
    </source>
</reference>
<dbReference type="GO" id="GO:0016020">
    <property type="term" value="C:membrane"/>
    <property type="evidence" value="ECO:0007669"/>
    <property type="project" value="UniProtKB-SubCell"/>
</dbReference>
<dbReference type="RefSeq" id="WP_005541015.1">
    <property type="nucleotide sequence ID" value="NZ_CP012959.1"/>
</dbReference>
<dbReference type="AlphaFoldDB" id="A0A142FYP6"/>
<evidence type="ECO:0000313" key="9">
    <source>
        <dbReference type="EMBL" id="TYA39862.1"/>
    </source>
</evidence>
<dbReference type="Proteomes" id="UP000226080">
    <property type="component" value="Unassembled WGS sequence"/>
</dbReference>
<dbReference type="eggNOG" id="COG0861">
    <property type="taxonomic scope" value="Bacteria"/>
</dbReference>